<dbReference type="PANTHER" id="PTHR47018">
    <property type="entry name" value="CXC DOMAIN-CONTAINING PROTEIN-RELATED"/>
    <property type="match status" value="1"/>
</dbReference>
<organism evidence="1 2">
    <name type="scientific">Halocaridina rubra</name>
    <name type="common">Hawaiian red shrimp</name>
    <dbReference type="NCBI Taxonomy" id="373956"/>
    <lineage>
        <taxon>Eukaryota</taxon>
        <taxon>Metazoa</taxon>
        <taxon>Ecdysozoa</taxon>
        <taxon>Arthropoda</taxon>
        <taxon>Crustacea</taxon>
        <taxon>Multicrustacea</taxon>
        <taxon>Malacostraca</taxon>
        <taxon>Eumalacostraca</taxon>
        <taxon>Eucarida</taxon>
        <taxon>Decapoda</taxon>
        <taxon>Pleocyemata</taxon>
        <taxon>Caridea</taxon>
        <taxon>Atyoidea</taxon>
        <taxon>Atyidae</taxon>
        <taxon>Halocaridina</taxon>
    </lineage>
</organism>
<reference evidence="1 2" key="1">
    <citation type="submission" date="2023-11" db="EMBL/GenBank/DDBJ databases">
        <title>Halocaridina rubra genome assembly.</title>
        <authorList>
            <person name="Smith C."/>
        </authorList>
    </citation>
    <scope>NUCLEOTIDE SEQUENCE [LARGE SCALE GENOMIC DNA]</scope>
    <source>
        <strain evidence="1">EP-1</strain>
        <tissue evidence="1">Whole</tissue>
    </source>
</reference>
<comment type="caution">
    <text evidence="1">The sequence shown here is derived from an EMBL/GenBank/DDBJ whole genome shotgun (WGS) entry which is preliminary data.</text>
</comment>
<proteinExistence type="predicted"/>
<dbReference type="PANTHER" id="PTHR47018:SF3">
    <property type="entry name" value="MYCBP-ASSOCIATED PROTEIN"/>
    <property type="match status" value="1"/>
</dbReference>
<sequence>MALYEKAVHMLDAKLDLKNYVFPRLGELHAVKAALRVLGTSIENFSIDDAWLEADIYGPPTTRQILKCGHYKRALRAHTHTYMALYELPLEQFFTDMPQMRRSQLLMDWSQSRRLQTKQEHSA</sequence>
<dbReference type="AlphaFoldDB" id="A0AAN8XBH8"/>
<accession>A0AAN8XBH8</accession>
<protein>
    <submittedName>
        <fullName evidence="1">Uncharacterized protein</fullName>
    </submittedName>
</protein>
<evidence type="ECO:0000313" key="2">
    <source>
        <dbReference type="Proteomes" id="UP001381693"/>
    </source>
</evidence>
<dbReference type="EMBL" id="JAXCGZ010009739">
    <property type="protein sequence ID" value="KAK7076274.1"/>
    <property type="molecule type" value="Genomic_DNA"/>
</dbReference>
<keyword evidence="2" id="KW-1185">Reference proteome</keyword>
<feature type="non-terminal residue" evidence="1">
    <location>
        <position position="123"/>
    </location>
</feature>
<dbReference type="Proteomes" id="UP001381693">
    <property type="component" value="Unassembled WGS sequence"/>
</dbReference>
<evidence type="ECO:0000313" key="1">
    <source>
        <dbReference type="EMBL" id="KAK7076274.1"/>
    </source>
</evidence>
<gene>
    <name evidence="1" type="ORF">SK128_021313</name>
</gene>
<name>A0AAN8XBH8_HALRR</name>